<dbReference type="GO" id="GO:0005886">
    <property type="term" value="C:plasma membrane"/>
    <property type="evidence" value="ECO:0007669"/>
    <property type="project" value="TreeGrafter"/>
</dbReference>
<comment type="caution">
    <text evidence="5">The sequence shown here is derived from an EMBL/GenBank/DDBJ whole genome shotgun (WGS) entry which is preliminary data.</text>
</comment>
<dbReference type="InterPro" id="IPR013577">
    <property type="entry name" value="LLGL2"/>
</dbReference>
<evidence type="ECO:0000313" key="5">
    <source>
        <dbReference type="EMBL" id="RCN53608.1"/>
    </source>
</evidence>
<dbReference type="OrthoDB" id="19944at2759"/>
<dbReference type="PANTHER" id="PTHR10241:SF29">
    <property type="entry name" value="LETHAL(2) GIANT LARVAE PROTEIN"/>
    <property type="match status" value="1"/>
</dbReference>
<dbReference type="GO" id="GO:0030866">
    <property type="term" value="P:cortical actin cytoskeleton organization"/>
    <property type="evidence" value="ECO:0007669"/>
    <property type="project" value="TreeGrafter"/>
</dbReference>
<dbReference type="PANTHER" id="PTHR10241">
    <property type="entry name" value="LETHAL 2 GIANT LARVAE PROTEIN"/>
    <property type="match status" value="1"/>
</dbReference>
<dbReference type="STRING" id="29170.A0A368HD38"/>
<reference evidence="5 6" key="1">
    <citation type="submission" date="2014-10" db="EMBL/GenBank/DDBJ databases">
        <title>Draft genome of the hookworm Ancylostoma caninum.</title>
        <authorList>
            <person name="Mitreva M."/>
        </authorList>
    </citation>
    <scope>NUCLEOTIDE SEQUENCE [LARGE SCALE GENOMIC DNA]</scope>
    <source>
        <strain evidence="5 6">Baltimore</strain>
    </source>
</reference>
<dbReference type="GO" id="GO:0006893">
    <property type="term" value="P:Golgi to plasma membrane transport"/>
    <property type="evidence" value="ECO:0007669"/>
    <property type="project" value="TreeGrafter"/>
</dbReference>
<evidence type="ECO:0000256" key="2">
    <source>
        <dbReference type="ARBA" id="ARBA00022737"/>
    </source>
</evidence>
<keyword evidence="6" id="KW-1185">Reference proteome</keyword>
<feature type="region of interest" description="Disordered" evidence="3">
    <location>
        <begin position="708"/>
        <end position="730"/>
    </location>
</feature>
<dbReference type="GO" id="GO:0030864">
    <property type="term" value="C:cortical actin cytoskeleton"/>
    <property type="evidence" value="ECO:0007669"/>
    <property type="project" value="TreeGrafter"/>
</dbReference>
<evidence type="ECO:0000313" key="6">
    <source>
        <dbReference type="Proteomes" id="UP000252519"/>
    </source>
</evidence>
<dbReference type="GO" id="GO:0051294">
    <property type="term" value="P:establishment of spindle orientation"/>
    <property type="evidence" value="ECO:0007669"/>
    <property type="project" value="TreeGrafter"/>
</dbReference>
<proteinExistence type="predicted"/>
<keyword evidence="1" id="KW-0853">WD repeat</keyword>
<dbReference type="GO" id="GO:0019905">
    <property type="term" value="F:syntaxin binding"/>
    <property type="evidence" value="ECO:0007669"/>
    <property type="project" value="TreeGrafter"/>
</dbReference>
<dbReference type="GO" id="GO:0008593">
    <property type="term" value="P:regulation of Notch signaling pathway"/>
    <property type="evidence" value="ECO:0007669"/>
    <property type="project" value="TreeGrafter"/>
</dbReference>
<feature type="domain" description="Lethal giant larvae homologue 2" evidence="4">
    <location>
        <begin position="292"/>
        <end position="385"/>
    </location>
</feature>
<name>A0A368HD38_ANCCA</name>
<dbReference type="PRINTS" id="PR00962">
    <property type="entry name" value="LETHAL2GIANT"/>
</dbReference>
<dbReference type="InterPro" id="IPR000664">
    <property type="entry name" value="Lethal2_giant"/>
</dbReference>
<dbReference type="GO" id="GO:0045159">
    <property type="term" value="F:myosin II binding"/>
    <property type="evidence" value="ECO:0007669"/>
    <property type="project" value="TreeGrafter"/>
</dbReference>
<gene>
    <name evidence="5" type="ORF">ANCCAN_00102</name>
</gene>
<evidence type="ECO:0000256" key="1">
    <source>
        <dbReference type="ARBA" id="ARBA00022574"/>
    </source>
</evidence>
<accession>A0A368HD38</accession>
<feature type="compositionally biased region" description="Polar residues" evidence="3">
    <location>
        <begin position="715"/>
        <end position="726"/>
    </location>
</feature>
<protein>
    <submittedName>
        <fullName evidence="5">LLGL2 protein</fullName>
    </submittedName>
</protein>
<dbReference type="SUPFAM" id="SSF50978">
    <property type="entry name" value="WD40 repeat-like"/>
    <property type="match status" value="2"/>
</dbReference>
<organism evidence="5 6">
    <name type="scientific">Ancylostoma caninum</name>
    <name type="common">Dog hookworm</name>
    <dbReference type="NCBI Taxonomy" id="29170"/>
    <lineage>
        <taxon>Eukaryota</taxon>
        <taxon>Metazoa</taxon>
        <taxon>Ecdysozoa</taxon>
        <taxon>Nematoda</taxon>
        <taxon>Chromadorea</taxon>
        <taxon>Rhabditida</taxon>
        <taxon>Rhabditina</taxon>
        <taxon>Rhabditomorpha</taxon>
        <taxon>Strongyloidea</taxon>
        <taxon>Ancylostomatidae</taxon>
        <taxon>Ancylostomatinae</taxon>
        <taxon>Ancylostoma</taxon>
    </lineage>
</organism>
<dbReference type="Proteomes" id="UP000252519">
    <property type="component" value="Unassembled WGS sequence"/>
</dbReference>
<evidence type="ECO:0000259" key="4">
    <source>
        <dbReference type="Pfam" id="PF08366"/>
    </source>
</evidence>
<dbReference type="AlphaFoldDB" id="A0A368HD38"/>
<dbReference type="Pfam" id="PF08366">
    <property type="entry name" value="LLGL"/>
    <property type="match status" value="1"/>
</dbReference>
<dbReference type="GO" id="GO:0005096">
    <property type="term" value="F:GTPase activator activity"/>
    <property type="evidence" value="ECO:0007669"/>
    <property type="project" value="TreeGrafter"/>
</dbReference>
<evidence type="ECO:0000256" key="3">
    <source>
        <dbReference type="SAM" id="MobiDB-lite"/>
    </source>
</evidence>
<dbReference type="EMBL" id="JOJR01000001">
    <property type="protein sequence ID" value="RCN53608.1"/>
    <property type="molecule type" value="Genomic_DNA"/>
</dbReference>
<dbReference type="GO" id="GO:0032878">
    <property type="term" value="P:regulation of establishment or maintenance of cell polarity"/>
    <property type="evidence" value="ECO:0007669"/>
    <property type="project" value="TreeGrafter"/>
</dbReference>
<sequence length="1014" mass="112401">MLRFLLQKSSPEAHEDVVSDYLDFRQTVRHGFPSRVSCFAYDDVLSLLAIGNLDGDINIYGGNGFIWSAEVPGKKGISKSAAHMYFACGLGVLIVLCRDSTFVRFSLEAVRFAAARISMQCLNFPPYFAPPAQGADVTARSVLHETRLKKITSCCMLQKGDLREAVLLIGGTVSGNVFALDINTLELSEYIVFEDSLLQRIPESMRRDKYPVDLLSVCPTNPRLILMVFDQRLLLSYDSSTNEVLGTSVFDVQCKNITWTRDGSQCVVALHDGSYASCDPARARIVERPAQVFGPFPCIPTKKAFFAEISSTSEKIVLFSGGMPHASYGDRFVVTARQGDRTCVFDFASPVIDFLLTHGADGYHTCALVLTENELVCIDLTDRYWRIIPTEQIFPLHASQITTSAHCSHVDEHVWNKMNKISADSVRNNRKYSSSPWPLNAKIPTSDEGRIVKEATKRQLYLTGHENGTVRVWSAGHAVMHLLFVIDTRNEFAGFSDEDKDALEREQASCDTDTSDDEFQITGDWPPFKKVGDYDPFCDDAGLSIQRVSFDEKSGHIVVGGRAGHVLLYTLEEVEREMTPQMLKIELCEASKLSVPARNSKPLPARAKSLKYAPGYQPYPLSAQNKSMLVQLQPPQPVSAVAVLSARHLVAASNEYGFALIDTQRQSVLLQNTLVNQADMPHVGAFDDALSRFKSMKKSIRQTFRRKKKTPAASLDNTLATANSESPSKEAANKFNVSRVFSDNDDDEVEVTKPVERLIEERGMCPCKLNAHNQLLVLTINVWTTIAVESPTWFIRCLRFLSVPVMGIAGPTDVFVVGTNGGKLIIYTITDQPRSEDVCKLLKTLALRHAAPIIHVDVIMEPGTRQASSARLIIFTEEQIRSLYLPSLKPTRYKLKLTSTEGLRIRKASIVTLHNSTDLSNCESFAAIVNNHGEVAVYSLLNPKKSGKFSVVKSTDIAGISSMLITPYGELLYLRQGGSELQRATISEHSLPWAVPCQGKNWPEPVTSRSESLA</sequence>
<dbReference type="InterPro" id="IPR036322">
    <property type="entry name" value="WD40_repeat_dom_sf"/>
</dbReference>
<keyword evidence="2" id="KW-0677">Repeat</keyword>